<evidence type="ECO:0000256" key="2">
    <source>
        <dbReference type="PIRNR" id="PIRNR036893"/>
    </source>
</evidence>
<keyword evidence="7" id="KW-1185">Reference proteome</keyword>
<dbReference type="Proteomes" id="UP000289193">
    <property type="component" value="Unassembled WGS sequence"/>
</dbReference>
<name>A0AAX2AAE2_9BACT</name>
<dbReference type="RefSeq" id="WP_114838966.1">
    <property type="nucleotide sequence ID" value="NZ_CP031217.1"/>
</dbReference>
<evidence type="ECO:0000313" key="7">
    <source>
        <dbReference type="Proteomes" id="UP000289193"/>
    </source>
</evidence>
<dbReference type="AlphaFoldDB" id="A0AAX2AAE2"/>
<dbReference type="GO" id="GO:0006950">
    <property type="term" value="P:response to stress"/>
    <property type="evidence" value="ECO:0007669"/>
    <property type="project" value="UniProtKB-ARBA"/>
</dbReference>
<evidence type="ECO:0000313" key="5">
    <source>
        <dbReference type="EMBL" id="RXK11232.1"/>
    </source>
</evidence>
<reference evidence="4 6" key="2">
    <citation type="submission" date="2018-07" db="EMBL/GenBank/DDBJ databases">
        <title>Complete genome of the Arcobacter bivalviorum type strain LMG 26154.</title>
        <authorList>
            <person name="Miller W.G."/>
            <person name="Yee E."/>
            <person name="Bono J.L."/>
        </authorList>
    </citation>
    <scope>NUCLEOTIDE SEQUENCE [LARGE SCALE GENOMIC DNA]</scope>
    <source>
        <strain evidence="4 6">LMG 26154</strain>
    </source>
</reference>
<protein>
    <submittedName>
        <fullName evidence="4">Lipocalin domain-containing protein</fullName>
    </submittedName>
</protein>
<dbReference type="PANTHER" id="PTHR10612">
    <property type="entry name" value="APOLIPOPROTEIN D"/>
    <property type="match status" value="1"/>
</dbReference>
<dbReference type="PANTHER" id="PTHR10612:SF34">
    <property type="entry name" value="APOLIPOPROTEIN D"/>
    <property type="match status" value="1"/>
</dbReference>
<dbReference type="Proteomes" id="UP000253850">
    <property type="component" value="Chromosome"/>
</dbReference>
<proteinExistence type="inferred from homology"/>
<comment type="similarity">
    <text evidence="1 2">Belongs to the calycin superfamily. Lipocalin family.</text>
</comment>
<dbReference type="PRINTS" id="PR01171">
    <property type="entry name" value="BCTLIPOCALIN"/>
</dbReference>
<dbReference type="KEGG" id="hbv:ABIV_1120"/>
<sequence>MKMLFLIILFTLLSFSQASIISPKPVEYVSPKSFAGLWYEIARTYNKFEENCVAATVEYKNINENRLKVFNRCFEYEIGGKLISYTGIVKPLLENNLAQLDKTYYWIFSKEYKIIYLDKSYQTAIMSDESMENLWIMHRKPFMKKENLEELLFFIKNYMDTSKLIFTKQDKNGRYK</sequence>
<dbReference type="InterPro" id="IPR047202">
    <property type="entry name" value="Lipocalin_Blc-like_dom"/>
</dbReference>
<keyword evidence="2" id="KW-0732">Signal</keyword>
<dbReference type="SUPFAM" id="SSF50814">
    <property type="entry name" value="Lipocalins"/>
    <property type="match status" value="1"/>
</dbReference>
<accession>A0AAX2AAE2</accession>
<feature type="signal peptide" evidence="2">
    <location>
        <begin position="1"/>
        <end position="18"/>
    </location>
</feature>
<gene>
    <name evidence="4" type="ORF">ABIV_1120</name>
    <name evidence="5" type="ORF">CRV05_02365</name>
</gene>
<dbReference type="EMBL" id="CP031217">
    <property type="protein sequence ID" value="AXH12123.1"/>
    <property type="molecule type" value="Genomic_DNA"/>
</dbReference>
<dbReference type="InterPro" id="IPR002446">
    <property type="entry name" value="Lipocalin_bac"/>
</dbReference>
<dbReference type="Pfam" id="PF08212">
    <property type="entry name" value="Lipocalin_2"/>
    <property type="match status" value="1"/>
</dbReference>
<reference evidence="5 7" key="1">
    <citation type="submission" date="2017-10" db="EMBL/GenBank/DDBJ databases">
        <title>Genomics of the genus Arcobacter.</title>
        <authorList>
            <person name="Perez-Cataluna A."/>
            <person name="Figueras M.J."/>
        </authorList>
    </citation>
    <scope>NUCLEOTIDE SEQUENCE [LARGE SCALE GENOMIC DNA]</scope>
    <source>
        <strain evidence="5 7">CECT 7835</strain>
    </source>
</reference>
<feature type="domain" description="Lipocalin/cytosolic fatty-acid binding" evidence="3">
    <location>
        <begin position="33"/>
        <end position="169"/>
    </location>
</feature>
<evidence type="ECO:0000259" key="3">
    <source>
        <dbReference type="Pfam" id="PF08212"/>
    </source>
</evidence>
<dbReference type="EMBL" id="PDKM01000001">
    <property type="protein sequence ID" value="RXK11232.1"/>
    <property type="molecule type" value="Genomic_DNA"/>
</dbReference>
<dbReference type="PIRSF" id="PIRSF036893">
    <property type="entry name" value="Lipocalin_ApoD"/>
    <property type="match status" value="1"/>
</dbReference>
<feature type="chain" id="PRO_5044536584" evidence="2">
    <location>
        <begin position="19"/>
        <end position="176"/>
    </location>
</feature>
<organism evidence="5 7">
    <name type="scientific">Halarcobacter bivalviorum</name>
    <dbReference type="NCBI Taxonomy" id="663364"/>
    <lineage>
        <taxon>Bacteria</taxon>
        <taxon>Pseudomonadati</taxon>
        <taxon>Campylobacterota</taxon>
        <taxon>Epsilonproteobacteria</taxon>
        <taxon>Campylobacterales</taxon>
        <taxon>Arcobacteraceae</taxon>
        <taxon>Halarcobacter</taxon>
    </lineage>
</organism>
<evidence type="ECO:0000313" key="4">
    <source>
        <dbReference type="EMBL" id="AXH12123.1"/>
    </source>
</evidence>
<dbReference type="Gene3D" id="2.40.128.20">
    <property type="match status" value="1"/>
</dbReference>
<dbReference type="InterPro" id="IPR022271">
    <property type="entry name" value="Lipocalin_ApoD"/>
</dbReference>
<evidence type="ECO:0000313" key="6">
    <source>
        <dbReference type="Proteomes" id="UP000253850"/>
    </source>
</evidence>
<dbReference type="CDD" id="cd19438">
    <property type="entry name" value="lipocalin_Blc-like"/>
    <property type="match status" value="1"/>
</dbReference>
<evidence type="ECO:0000256" key="1">
    <source>
        <dbReference type="ARBA" id="ARBA00006889"/>
    </source>
</evidence>
<dbReference type="InterPro" id="IPR012674">
    <property type="entry name" value="Calycin"/>
</dbReference>
<dbReference type="InterPro" id="IPR000566">
    <property type="entry name" value="Lipocln_cytosolic_FA-bd_dom"/>
</dbReference>